<evidence type="ECO:0000256" key="5">
    <source>
        <dbReference type="ARBA" id="ARBA00022777"/>
    </source>
</evidence>
<dbReference type="GO" id="GO:0019303">
    <property type="term" value="P:D-ribose catabolic process"/>
    <property type="evidence" value="ECO:0007669"/>
    <property type="project" value="UniProtKB-UniRule"/>
</dbReference>
<dbReference type="GO" id="GO:0005829">
    <property type="term" value="C:cytosol"/>
    <property type="evidence" value="ECO:0007669"/>
    <property type="project" value="TreeGrafter"/>
</dbReference>
<keyword evidence="4 10" id="KW-0547">Nucleotide-binding</keyword>
<dbReference type="EC" id="2.7.1.15" evidence="10 11"/>
<dbReference type="HAMAP" id="MF_01987">
    <property type="entry name" value="Ribokinase"/>
    <property type="match status" value="1"/>
</dbReference>
<comment type="activity regulation">
    <text evidence="10">Activated by a monovalent cation that binds near, but not in, the active site. The most likely occupant of the site in vivo is potassium. Ion binding induces a conformational change that may alter substrate affinity.</text>
</comment>
<keyword evidence="14" id="KW-1185">Reference proteome</keyword>
<dbReference type="InterPro" id="IPR011877">
    <property type="entry name" value="Ribokinase"/>
</dbReference>
<keyword evidence="7 10" id="KW-0460">Magnesium</keyword>
<dbReference type="UniPathway" id="UPA00916">
    <property type="reaction ID" value="UER00889"/>
</dbReference>
<dbReference type="NCBIfam" id="TIGR02152">
    <property type="entry name" value="D_ribokin_bact"/>
    <property type="match status" value="1"/>
</dbReference>
<feature type="binding site" evidence="10">
    <location>
        <position position="184"/>
    </location>
    <ligand>
        <name>ATP</name>
        <dbReference type="ChEBI" id="CHEBI:30616"/>
    </ligand>
</feature>
<keyword evidence="8 10" id="KW-0630">Potassium</keyword>
<keyword evidence="3 10" id="KW-0479">Metal-binding</keyword>
<dbReference type="PRINTS" id="PR00990">
    <property type="entry name" value="RIBOKINASE"/>
</dbReference>
<feature type="binding site" evidence="10">
    <location>
        <begin position="256"/>
        <end position="257"/>
    </location>
    <ligand>
        <name>ATP</name>
        <dbReference type="ChEBI" id="CHEBI:30616"/>
    </ligand>
</feature>
<feature type="binding site" evidence="10">
    <location>
        <position position="287"/>
    </location>
    <ligand>
        <name>K(+)</name>
        <dbReference type="ChEBI" id="CHEBI:29103"/>
    </ligand>
</feature>
<comment type="caution">
    <text evidence="13">The sequence shown here is derived from an EMBL/GenBank/DDBJ whole genome shotgun (WGS) entry which is preliminary data.</text>
</comment>
<feature type="binding site" evidence="10">
    <location>
        <position position="296"/>
    </location>
    <ligand>
        <name>K(+)</name>
        <dbReference type="ChEBI" id="CHEBI:29103"/>
    </ligand>
</feature>
<dbReference type="PANTHER" id="PTHR10584">
    <property type="entry name" value="SUGAR KINASE"/>
    <property type="match status" value="1"/>
</dbReference>
<accession>A0A4R2KDJ4</accession>
<evidence type="ECO:0000256" key="7">
    <source>
        <dbReference type="ARBA" id="ARBA00022842"/>
    </source>
</evidence>
<feature type="binding site" evidence="10">
    <location>
        <begin position="39"/>
        <end position="43"/>
    </location>
    <ligand>
        <name>substrate</name>
    </ligand>
</feature>
<evidence type="ECO:0000256" key="11">
    <source>
        <dbReference type="NCBIfam" id="TIGR02152"/>
    </source>
</evidence>
<keyword evidence="5 10" id="KW-0418">Kinase</keyword>
<comment type="subcellular location">
    <subcellularLocation>
        <location evidence="10">Cytoplasm</location>
    </subcellularLocation>
</comment>
<dbReference type="AlphaFoldDB" id="A0A4R2KDJ4"/>
<dbReference type="Pfam" id="PF00294">
    <property type="entry name" value="PfkB"/>
    <property type="match status" value="1"/>
</dbReference>
<keyword evidence="2 10" id="KW-0808">Transferase</keyword>
<feature type="binding site" evidence="10">
    <location>
        <position position="251"/>
    </location>
    <ligand>
        <name>K(+)</name>
        <dbReference type="ChEBI" id="CHEBI:29103"/>
    </ligand>
</feature>
<feature type="binding site" evidence="10">
    <location>
        <position position="253"/>
    </location>
    <ligand>
        <name>K(+)</name>
        <dbReference type="ChEBI" id="CHEBI:29103"/>
    </ligand>
</feature>
<feature type="domain" description="Carbohydrate kinase PfkB" evidence="12">
    <location>
        <begin position="1"/>
        <end position="298"/>
    </location>
</feature>
<name>A0A4R2KDJ4_9GAMM</name>
<dbReference type="EMBL" id="SLWX01000027">
    <property type="protein sequence ID" value="TCO70217.1"/>
    <property type="molecule type" value="Genomic_DNA"/>
</dbReference>
<dbReference type="Proteomes" id="UP000294980">
    <property type="component" value="Unassembled WGS sequence"/>
</dbReference>
<evidence type="ECO:0000256" key="3">
    <source>
        <dbReference type="ARBA" id="ARBA00022723"/>
    </source>
</evidence>
<evidence type="ECO:0000313" key="14">
    <source>
        <dbReference type="Proteomes" id="UP000294980"/>
    </source>
</evidence>
<feature type="binding site" evidence="10">
    <location>
        <position position="292"/>
    </location>
    <ligand>
        <name>K(+)</name>
        <dbReference type="ChEBI" id="CHEBI:29103"/>
    </ligand>
</feature>
<dbReference type="GO" id="GO:0005524">
    <property type="term" value="F:ATP binding"/>
    <property type="evidence" value="ECO:0007669"/>
    <property type="project" value="UniProtKB-UniRule"/>
</dbReference>
<feature type="binding site" evidence="10">
    <location>
        <begin position="220"/>
        <end position="225"/>
    </location>
    <ligand>
        <name>ATP</name>
        <dbReference type="ChEBI" id="CHEBI:30616"/>
    </ligand>
</feature>
<dbReference type="NCBIfam" id="NF008353">
    <property type="entry name" value="PRK11142.1"/>
    <property type="match status" value="1"/>
</dbReference>
<dbReference type="CDD" id="cd01174">
    <property type="entry name" value="ribokinase"/>
    <property type="match status" value="1"/>
</dbReference>
<keyword evidence="6 10" id="KW-0067">ATP-binding</keyword>
<dbReference type="SUPFAM" id="SSF53613">
    <property type="entry name" value="Ribokinase-like"/>
    <property type="match status" value="1"/>
</dbReference>
<evidence type="ECO:0000256" key="1">
    <source>
        <dbReference type="ARBA" id="ARBA00022490"/>
    </source>
</evidence>
<organism evidence="13 14">
    <name type="scientific">Chromatocurvus halotolerans</name>
    <dbReference type="NCBI Taxonomy" id="1132028"/>
    <lineage>
        <taxon>Bacteria</taxon>
        <taxon>Pseudomonadati</taxon>
        <taxon>Pseudomonadota</taxon>
        <taxon>Gammaproteobacteria</taxon>
        <taxon>Cellvibrionales</taxon>
        <taxon>Halieaceae</taxon>
        <taxon>Chromatocurvus</taxon>
    </lineage>
</organism>
<keyword evidence="1 10" id="KW-0963">Cytoplasm</keyword>
<dbReference type="Gene3D" id="3.40.1190.20">
    <property type="match status" value="1"/>
</dbReference>
<feature type="binding site" evidence="10">
    <location>
        <begin position="11"/>
        <end position="13"/>
    </location>
    <ligand>
        <name>substrate</name>
    </ligand>
</feature>
<reference evidence="13 14" key="1">
    <citation type="submission" date="2019-03" db="EMBL/GenBank/DDBJ databases">
        <title>Genomic Encyclopedia of Type Strains, Phase IV (KMG-IV): sequencing the most valuable type-strain genomes for metagenomic binning, comparative biology and taxonomic classification.</title>
        <authorList>
            <person name="Goeker M."/>
        </authorList>
    </citation>
    <scope>NUCLEOTIDE SEQUENCE [LARGE SCALE GENOMIC DNA]</scope>
    <source>
        <strain evidence="13 14">DSM 23344</strain>
    </source>
</reference>
<feature type="binding site" evidence="10">
    <location>
        <position position="140"/>
    </location>
    <ligand>
        <name>substrate</name>
    </ligand>
</feature>
<dbReference type="FunFam" id="3.40.1190.20:FF:000012">
    <property type="entry name" value="Ribokinase"/>
    <property type="match status" value="1"/>
</dbReference>
<protein>
    <recommendedName>
        <fullName evidence="10 11">Ribokinase</fullName>
        <shortName evidence="10">RK</shortName>
        <ecNumber evidence="10 11">2.7.1.15</ecNumber>
    </recommendedName>
</protein>
<dbReference type="RefSeq" id="WP_162884013.1">
    <property type="nucleotide sequence ID" value="NZ_QQSW01000033.1"/>
</dbReference>
<sequence>MTRILVAGSSNTDMIIRLDRLPRPGETLLGGEFSTSGGGKGANQAIAAARAGGDVSFVGCFGADTLGDEALAALAAEGIDISGCRRDSAAPSGVAQILVAADGENCIAVAPGANALLTPADIGSAESLFDGAAAVLLQLETPLETVQAALETARRHHCYSVLNPAPACDLPAALLPMVDLITPNETEAEYLTGIAIENDSDAEAAALALHARGVKDVIITRGSAGVTLSRQSPAGQVSTCHRPAFAVNALDTTAAGDVFNGCIVARLATGEDLADALPFAQAAAAIAVQQFGAQSSIPRHDDIRHFLAERRH</sequence>
<comment type="function">
    <text evidence="10">Catalyzes the phosphorylation of ribose at O-5 in a reaction requiring ATP and magnesium. The resulting D-ribose-5-phosphate can then be used either for sythesis of nucleotides, histidine, and tryptophan, or as a component of the pentose phosphate pathway.</text>
</comment>
<comment type="pathway">
    <text evidence="10">Carbohydrate metabolism; D-ribose degradation; D-ribose 5-phosphate from beta-D-ribopyranose: step 2/2.</text>
</comment>
<feature type="binding site" evidence="10">
    <location>
        <position position="257"/>
    </location>
    <ligand>
        <name>substrate</name>
    </ligand>
</feature>
<comment type="caution">
    <text evidence="10">Lacks conserved residue(s) required for the propagation of feature annotation.</text>
</comment>
<comment type="catalytic activity">
    <reaction evidence="10">
        <text>D-ribose + ATP = D-ribose 5-phosphate + ADP + H(+)</text>
        <dbReference type="Rhea" id="RHEA:13697"/>
        <dbReference type="ChEBI" id="CHEBI:15378"/>
        <dbReference type="ChEBI" id="CHEBI:30616"/>
        <dbReference type="ChEBI" id="CHEBI:47013"/>
        <dbReference type="ChEBI" id="CHEBI:78346"/>
        <dbReference type="ChEBI" id="CHEBI:456216"/>
        <dbReference type="EC" id="2.7.1.15"/>
    </reaction>
</comment>
<dbReference type="PANTHER" id="PTHR10584:SF166">
    <property type="entry name" value="RIBOKINASE"/>
    <property type="match status" value="1"/>
</dbReference>
<evidence type="ECO:0000259" key="12">
    <source>
        <dbReference type="Pfam" id="PF00294"/>
    </source>
</evidence>
<dbReference type="InterPro" id="IPR002139">
    <property type="entry name" value="Ribo/fructo_kinase"/>
</dbReference>
<comment type="subunit">
    <text evidence="10">Homodimer.</text>
</comment>
<feature type="binding site" evidence="10">
    <location>
        <position position="290"/>
    </location>
    <ligand>
        <name>K(+)</name>
        <dbReference type="ChEBI" id="CHEBI:29103"/>
    </ligand>
</feature>
<evidence type="ECO:0000256" key="6">
    <source>
        <dbReference type="ARBA" id="ARBA00022840"/>
    </source>
</evidence>
<gene>
    <name evidence="10" type="primary">rbsK</name>
    <name evidence="13" type="ORF">EV688_1272</name>
</gene>
<dbReference type="InterPro" id="IPR011611">
    <property type="entry name" value="PfkB_dom"/>
</dbReference>
<dbReference type="GO" id="GO:0004747">
    <property type="term" value="F:ribokinase activity"/>
    <property type="evidence" value="ECO:0007669"/>
    <property type="project" value="UniProtKB-UniRule"/>
</dbReference>
<evidence type="ECO:0000256" key="9">
    <source>
        <dbReference type="ARBA" id="ARBA00023277"/>
    </source>
</evidence>
<proteinExistence type="inferred from homology"/>
<evidence type="ECO:0000313" key="13">
    <source>
        <dbReference type="EMBL" id="TCO70217.1"/>
    </source>
</evidence>
<comment type="similarity">
    <text evidence="10">Belongs to the carbohydrate kinase PfkB family. Ribokinase subfamily.</text>
</comment>
<feature type="active site" description="Proton acceptor" evidence="10">
    <location>
        <position position="257"/>
    </location>
</feature>
<evidence type="ECO:0000256" key="4">
    <source>
        <dbReference type="ARBA" id="ARBA00022741"/>
    </source>
</evidence>
<evidence type="ECO:0000256" key="8">
    <source>
        <dbReference type="ARBA" id="ARBA00022958"/>
    </source>
</evidence>
<dbReference type="InterPro" id="IPR029056">
    <property type="entry name" value="Ribokinase-like"/>
</dbReference>
<keyword evidence="9 10" id="KW-0119">Carbohydrate metabolism</keyword>
<comment type="cofactor">
    <cofactor evidence="10">
        <name>Mg(2+)</name>
        <dbReference type="ChEBI" id="CHEBI:18420"/>
    </cofactor>
    <text evidence="10">Requires a divalent cation, most likely magnesium in vivo, as an electrophilic catalyst to aid phosphoryl group transfer. It is the chelate of the metal and the nucleotide that is the actual substrate.</text>
</comment>
<evidence type="ECO:0000256" key="10">
    <source>
        <dbReference type="HAMAP-Rule" id="MF_01987"/>
    </source>
</evidence>
<dbReference type="GO" id="GO:0046872">
    <property type="term" value="F:metal ion binding"/>
    <property type="evidence" value="ECO:0007669"/>
    <property type="project" value="UniProtKB-KW"/>
</dbReference>
<evidence type="ECO:0000256" key="2">
    <source>
        <dbReference type="ARBA" id="ARBA00022679"/>
    </source>
</evidence>